<organism evidence="6 7">
    <name type="scientific">Clostridium intestinale DSM 6191</name>
    <dbReference type="NCBI Taxonomy" id="1121320"/>
    <lineage>
        <taxon>Bacteria</taxon>
        <taxon>Bacillati</taxon>
        <taxon>Bacillota</taxon>
        <taxon>Clostridia</taxon>
        <taxon>Eubacteriales</taxon>
        <taxon>Clostridiaceae</taxon>
        <taxon>Clostridium</taxon>
    </lineage>
</organism>
<dbReference type="Pfam" id="PF01418">
    <property type="entry name" value="HTH_6"/>
    <property type="match status" value="1"/>
</dbReference>
<dbReference type="EMBL" id="FQXU01000007">
    <property type="protein sequence ID" value="SHI16286.1"/>
    <property type="molecule type" value="Genomic_DNA"/>
</dbReference>
<name>A0A1M5YW60_9CLOT</name>
<dbReference type="GO" id="GO:1901135">
    <property type="term" value="P:carbohydrate derivative metabolic process"/>
    <property type="evidence" value="ECO:0007669"/>
    <property type="project" value="InterPro"/>
</dbReference>
<dbReference type="PANTHER" id="PTHR30514:SF10">
    <property type="entry name" value="MURR_RPIR FAMILY TRANSCRIPTIONAL REGULATOR"/>
    <property type="match status" value="1"/>
</dbReference>
<dbReference type="InterPro" id="IPR000281">
    <property type="entry name" value="HTH_RpiR"/>
</dbReference>
<dbReference type="InterPro" id="IPR036388">
    <property type="entry name" value="WH-like_DNA-bd_sf"/>
</dbReference>
<feature type="domain" description="HTH rpiR-type" evidence="4">
    <location>
        <begin position="1"/>
        <end position="75"/>
    </location>
</feature>
<evidence type="ECO:0000259" key="5">
    <source>
        <dbReference type="PROSITE" id="PS51464"/>
    </source>
</evidence>
<dbReference type="InterPro" id="IPR001347">
    <property type="entry name" value="SIS_dom"/>
</dbReference>
<dbReference type="GO" id="GO:0003700">
    <property type="term" value="F:DNA-binding transcription factor activity"/>
    <property type="evidence" value="ECO:0007669"/>
    <property type="project" value="InterPro"/>
</dbReference>
<evidence type="ECO:0000256" key="3">
    <source>
        <dbReference type="ARBA" id="ARBA00023163"/>
    </source>
</evidence>
<dbReference type="InterPro" id="IPR009057">
    <property type="entry name" value="Homeodomain-like_sf"/>
</dbReference>
<protein>
    <submittedName>
        <fullName evidence="6">Transcriptional regulator, RpiR family</fullName>
    </submittedName>
</protein>
<dbReference type="InterPro" id="IPR035472">
    <property type="entry name" value="RpiR-like_SIS"/>
</dbReference>
<dbReference type="Gene3D" id="1.10.10.10">
    <property type="entry name" value="Winged helix-like DNA-binding domain superfamily/Winged helix DNA-binding domain"/>
    <property type="match status" value="1"/>
</dbReference>
<dbReference type="SUPFAM" id="SSF53697">
    <property type="entry name" value="SIS domain"/>
    <property type="match status" value="1"/>
</dbReference>
<dbReference type="SUPFAM" id="SSF46689">
    <property type="entry name" value="Homeodomain-like"/>
    <property type="match status" value="1"/>
</dbReference>
<evidence type="ECO:0000256" key="1">
    <source>
        <dbReference type="ARBA" id="ARBA00023015"/>
    </source>
</evidence>
<dbReference type="GO" id="GO:0097367">
    <property type="term" value="F:carbohydrate derivative binding"/>
    <property type="evidence" value="ECO:0007669"/>
    <property type="project" value="InterPro"/>
</dbReference>
<keyword evidence="2" id="KW-0238">DNA-binding</keyword>
<dbReference type="GO" id="GO:0003677">
    <property type="term" value="F:DNA binding"/>
    <property type="evidence" value="ECO:0007669"/>
    <property type="project" value="UniProtKB-KW"/>
</dbReference>
<dbReference type="PANTHER" id="PTHR30514">
    <property type="entry name" value="GLUCOKINASE"/>
    <property type="match status" value="1"/>
</dbReference>
<dbReference type="RefSeq" id="WP_073019546.1">
    <property type="nucleotide sequence ID" value="NZ_FQXU01000007.1"/>
</dbReference>
<feature type="domain" description="SIS" evidence="5">
    <location>
        <begin position="124"/>
        <end position="268"/>
    </location>
</feature>
<dbReference type="Pfam" id="PF01380">
    <property type="entry name" value="SIS"/>
    <property type="match status" value="1"/>
</dbReference>
<dbReference type="Gene3D" id="3.40.50.10490">
    <property type="entry name" value="Glucose-6-phosphate isomerase like protein, domain 1"/>
    <property type="match status" value="1"/>
</dbReference>
<evidence type="ECO:0000256" key="2">
    <source>
        <dbReference type="ARBA" id="ARBA00023125"/>
    </source>
</evidence>
<dbReference type="InterPro" id="IPR047640">
    <property type="entry name" value="RpiR-like"/>
</dbReference>
<dbReference type="CDD" id="cd05013">
    <property type="entry name" value="SIS_RpiR"/>
    <property type="match status" value="1"/>
</dbReference>
<dbReference type="PROSITE" id="PS51071">
    <property type="entry name" value="HTH_RPIR"/>
    <property type="match status" value="1"/>
</dbReference>
<proteinExistence type="predicted"/>
<reference evidence="6 7" key="1">
    <citation type="submission" date="2016-11" db="EMBL/GenBank/DDBJ databases">
        <authorList>
            <person name="Jaros S."/>
            <person name="Januszkiewicz K."/>
            <person name="Wedrychowicz H."/>
        </authorList>
    </citation>
    <scope>NUCLEOTIDE SEQUENCE [LARGE SCALE GENOMIC DNA]</scope>
    <source>
        <strain evidence="6 7">DSM 6191</strain>
    </source>
</reference>
<keyword evidence="3" id="KW-0804">Transcription</keyword>
<accession>A0A1M5YW60</accession>
<evidence type="ECO:0000313" key="6">
    <source>
        <dbReference type="EMBL" id="SHI16286.1"/>
    </source>
</evidence>
<dbReference type="InterPro" id="IPR046348">
    <property type="entry name" value="SIS_dom_sf"/>
</dbReference>
<dbReference type="PROSITE" id="PS51464">
    <property type="entry name" value="SIS"/>
    <property type="match status" value="1"/>
</dbReference>
<gene>
    <name evidence="6" type="ORF">SAMN02745941_02274</name>
</gene>
<dbReference type="AlphaFoldDB" id="A0A1M5YW60"/>
<evidence type="ECO:0000313" key="7">
    <source>
        <dbReference type="Proteomes" id="UP000184241"/>
    </source>
</evidence>
<dbReference type="Proteomes" id="UP000184241">
    <property type="component" value="Unassembled WGS sequence"/>
</dbReference>
<keyword evidence="1" id="KW-0805">Transcription regulation</keyword>
<evidence type="ECO:0000259" key="4">
    <source>
        <dbReference type="PROSITE" id="PS51071"/>
    </source>
</evidence>
<sequence length="291" mass="33198">MLLINRMENASLTRIEKDIAQYIIDHKEEIEKLSTRAIAKGTYTSSSAVIRLAHKLGFEGYNDLKNRYLEEQAYLNSNFQNIDANIPFSQDNNIMSVAGSIKEVMIESANDTLSLIKRDSLQQCIEILHNSKHIYVFGFGAYVPIATAFQMKMSRIKKHVIVQSFVGEEQYQADMLDQDDCAIIISYSGENSNLINVASLLKEMNIPIIVITSIGENTLSLYAGCLLYMSTREKLFSKIANYTAEYSVSLILDILYSCYFRLNYQKNLDYKIKHSKKVESTHFSSNEIIKE</sequence>